<protein>
    <submittedName>
        <fullName evidence="1">Uncharacterized protein</fullName>
    </submittedName>
</protein>
<organism evidence="1">
    <name type="scientific">marine metagenome</name>
    <dbReference type="NCBI Taxonomy" id="408172"/>
    <lineage>
        <taxon>unclassified sequences</taxon>
        <taxon>metagenomes</taxon>
        <taxon>ecological metagenomes</taxon>
    </lineage>
</organism>
<name>A0A382TFZ3_9ZZZZ</name>
<proteinExistence type="predicted"/>
<evidence type="ECO:0000313" key="1">
    <source>
        <dbReference type="EMBL" id="SVD21060.1"/>
    </source>
</evidence>
<feature type="non-terminal residue" evidence="1">
    <location>
        <position position="302"/>
    </location>
</feature>
<sequence length="302" mass="31457">PVPVAPIDIDPLKDPVGFFDSLPAAEATCATDALDGRDRVLAMLESELETAKLTAAEAEAIDNCLSNETVQAVFVGQLAREAGTLSDATVSCIAEQTRGMSAAGLFVEQPATDSIISSLKGVFCLNHEERAALSDSDAMYGFGEIGGIDALECVVDGVGPTGLEELMGLASTDSMFFTSVGELFPLMIECGAIEDSTFNELGVSADQVGCVLSEVGEAGLALLDPTAAEPDLSELGSMLGALVNCGIELEDLLEGAALPIDTDASPEPVELPEVQIELPEELEDVELPFTNEQIICLTKELG</sequence>
<gene>
    <name evidence="1" type="ORF">METZ01_LOCUS373914</name>
</gene>
<dbReference type="EMBL" id="UINC01136348">
    <property type="protein sequence ID" value="SVD21060.1"/>
    <property type="molecule type" value="Genomic_DNA"/>
</dbReference>
<reference evidence="1" key="1">
    <citation type="submission" date="2018-05" db="EMBL/GenBank/DDBJ databases">
        <authorList>
            <person name="Lanie J.A."/>
            <person name="Ng W.-L."/>
            <person name="Kazmierczak K.M."/>
            <person name="Andrzejewski T.M."/>
            <person name="Davidsen T.M."/>
            <person name="Wayne K.J."/>
            <person name="Tettelin H."/>
            <person name="Glass J.I."/>
            <person name="Rusch D."/>
            <person name="Podicherti R."/>
            <person name="Tsui H.-C.T."/>
            <person name="Winkler M.E."/>
        </authorList>
    </citation>
    <scope>NUCLEOTIDE SEQUENCE</scope>
</reference>
<accession>A0A382TFZ3</accession>
<feature type="non-terminal residue" evidence="1">
    <location>
        <position position="1"/>
    </location>
</feature>
<dbReference type="AlphaFoldDB" id="A0A382TFZ3"/>